<dbReference type="EMBL" id="JAEPRB010000118">
    <property type="protein sequence ID" value="KAG2221150.1"/>
    <property type="molecule type" value="Genomic_DNA"/>
</dbReference>
<organism evidence="7 8">
    <name type="scientific">Circinella minor</name>
    <dbReference type="NCBI Taxonomy" id="1195481"/>
    <lineage>
        <taxon>Eukaryota</taxon>
        <taxon>Fungi</taxon>
        <taxon>Fungi incertae sedis</taxon>
        <taxon>Mucoromycota</taxon>
        <taxon>Mucoromycotina</taxon>
        <taxon>Mucoromycetes</taxon>
        <taxon>Mucorales</taxon>
        <taxon>Lichtheimiaceae</taxon>
        <taxon>Circinella</taxon>
    </lineage>
</organism>
<comment type="similarity">
    <text evidence="2">Belongs to the GILT family.</text>
</comment>
<keyword evidence="6" id="KW-0472">Membrane</keyword>
<name>A0A8H7VHX2_9FUNG</name>
<keyword evidence="5" id="KW-0325">Glycoprotein</keyword>
<comment type="caution">
    <text evidence="7">The sequence shown here is derived from an EMBL/GenBank/DDBJ whole genome shotgun (WGS) entry which is preliminary data.</text>
</comment>
<evidence type="ECO:0000256" key="6">
    <source>
        <dbReference type="SAM" id="Phobius"/>
    </source>
</evidence>
<keyword evidence="8" id="KW-1185">Reference proteome</keyword>
<gene>
    <name evidence="7" type="ORF">INT45_004459</name>
</gene>
<sequence>MQRQCGIMVVALLIVGITFMTWKQHIMSARSVDWNPLSRSVPIELFVMSKCPDKVECEKVFSQVLKQVNVPITLDVNYIGKPNISEPYGIQCKHGPTECLGNIQELCFKQIYPDVDDWFNGFTLCLNEEYQDIGENNDLAIKCGMLLLLFFIYLFIRTGRIKLYNINYISKTNWQGL</sequence>
<evidence type="ECO:0000313" key="7">
    <source>
        <dbReference type="EMBL" id="KAG2221150.1"/>
    </source>
</evidence>
<feature type="transmembrane region" description="Helical" evidence="6">
    <location>
        <begin position="139"/>
        <end position="156"/>
    </location>
</feature>
<accession>A0A8H7VHX2</accession>
<evidence type="ECO:0000313" key="8">
    <source>
        <dbReference type="Proteomes" id="UP000646827"/>
    </source>
</evidence>
<keyword evidence="4" id="KW-0732">Signal</keyword>
<dbReference type="Proteomes" id="UP000646827">
    <property type="component" value="Unassembled WGS sequence"/>
</dbReference>
<proteinExistence type="inferred from homology"/>
<dbReference type="AlphaFoldDB" id="A0A8H7VHX2"/>
<dbReference type="PANTHER" id="PTHR13234:SF8">
    <property type="entry name" value="GAMMA-INTERFERON-INDUCIBLE LYSOSOMAL THIOL REDUCTASE"/>
    <property type="match status" value="1"/>
</dbReference>
<dbReference type="GO" id="GO:0005576">
    <property type="term" value="C:extracellular region"/>
    <property type="evidence" value="ECO:0007669"/>
    <property type="project" value="UniProtKB-SubCell"/>
</dbReference>
<dbReference type="InterPro" id="IPR004911">
    <property type="entry name" value="Interferon-induced_GILT"/>
</dbReference>
<feature type="transmembrane region" description="Helical" evidence="6">
    <location>
        <begin position="5"/>
        <end position="22"/>
    </location>
</feature>
<comment type="subcellular location">
    <subcellularLocation>
        <location evidence="1">Secreted</location>
    </subcellularLocation>
</comment>
<evidence type="ECO:0000256" key="3">
    <source>
        <dbReference type="ARBA" id="ARBA00022525"/>
    </source>
</evidence>
<dbReference type="GO" id="GO:0016671">
    <property type="term" value="F:oxidoreductase activity, acting on a sulfur group of donors, disulfide as acceptor"/>
    <property type="evidence" value="ECO:0007669"/>
    <property type="project" value="InterPro"/>
</dbReference>
<keyword evidence="6" id="KW-1133">Transmembrane helix</keyword>
<evidence type="ECO:0000256" key="1">
    <source>
        <dbReference type="ARBA" id="ARBA00004613"/>
    </source>
</evidence>
<evidence type="ECO:0000256" key="5">
    <source>
        <dbReference type="ARBA" id="ARBA00023180"/>
    </source>
</evidence>
<dbReference type="OrthoDB" id="958254at2759"/>
<evidence type="ECO:0000256" key="4">
    <source>
        <dbReference type="ARBA" id="ARBA00022729"/>
    </source>
</evidence>
<keyword evidence="3" id="KW-0964">Secreted</keyword>
<evidence type="ECO:0000256" key="2">
    <source>
        <dbReference type="ARBA" id="ARBA00005679"/>
    </source>
</evidence>
<dbReference type="PANTHER" id="PTHR13234">
    <property type="entry name" value="GAMMA-INTERFERON INDUCIBLE LYSOSOMAL THIOL REDUCTASE GILT"/>
    <property type="match status" value="1"/>
</dbReference>
<reference evidence="7 8" key="1">
    <citation type="submission" date="2020-12" db="EMBL/GenBank/DDBJ databases">
        <title>Metabolic potential, ecology and presence of endohyphal bacteria is reflected in genomic diversity of Mucoromycotina.</title>
        <authorList>
            <person name="Muszewska A."/>
            <person name="Okrasinska A."/>
            <person name="Steczkiewicz K."/>
            <person name="Drgas O."/>
            <person name="Orlowska M."/>
            <person name="Perlinska-Lenart U."/>
            <person name="Aleksandrzak-Piekarczyk T."/>
            <person name="Szatraj K."/>
            <person name="Zielenkiewicz U."/>
            <person name="Pilsyk S."/>
            <person name="Malc E."/>
            <person name="Mieczkowski P."/>
            <person name="Kruszewska J.S."/>
            <person name="Biernat P."/>
            <person name="Pawlowska J."/>
        </authorList>
    </citation>
    <scope>NUCLEOTIDE SEQUENCE [LARGE SCALE GENOMIC DNA]</scope>
    <source>
        <strain evidence="7 8">CBS 142.35</strain>
    </source>
</reference>
<dbReference type="Pfam" id="PF03227">
    <property type="entry name" value="GILT"/>
    <property type="match status" value="1"/>
</dbReference>
<keyword evidence="6" id="KW-0812">Transmembrane</keyword>
<protein>
    <submittedName>
        <fullName evidence="7">Uncharacterized protein</fullName>
    </submittedName>
</protein>